<reference evidence="8 9" key="1">
    <citation type="submission" date="2020-08" db="EMBL/GenBank/DDBJ databases">
        <title>Genomic Encyclopedia of Type Strains, Phase IV (KMG-IV): sequencing the most valuable type-strain genomes for metagenomic binning, comparative biology and taxonomic classification.</title>
        <authorList>
            <person name="Goeker M."/>
        </authorList>
    </citation>
    <scope>NUCLEOTIDE SEQUENCE [LARGE SCALE GENOMIC DNA]</scope>
    <source>
        <strain evidence="8 9">DSM 101015</strain>
    </source>
</reference>
<dbReference type="InterPro" id="IPR008990">
    <property type="entry name" value="Elect_transpt_acc-like_dom_sf"/>
</dbReference>
<dbReference type="Pfam" id="PF21006">
    <property type="entry name" value="NHase_beta_N"/>
    <property type="match status" value="1"/>
</dbReference>
<keyword evidence="3 5" id="KW-0456">Lyase</keyword>
<dbReference type="InterPro" id="IPR024690">
    <property type="entry name" value="CN_hydtase_beta_dom_C"/>
</dbReference>
<comment type="function">
    <text evidence="1 5">NHase catalyzes the hydration of various nitrile compounds to the corresponding amides.</text>
</comment>
<protein>
    <recommendedName>
        <fullName evidence="5">Nitrile hydratase subunit beta</fullName>
        <shortName evidence="5">NHase</shortName>
        <ecNumber evidence="5">4.2.1.84</ecNumber>
    </recommendedName>
</protein>
<accession>A0A7W6MAD6</accession>
<dbReference type="RefSeq" id="WP_025056801.1">
    <property type="nucleotide sequence ID" value="NZ_JACIFU010000002.1"/>
</dbReference>
<evidence type="ECO:0000256" key="1">
    <source>
        <dbReference type="ARBA" id="ARBA00004042"/>
    </source>
</evidence>
<dbReference type="EMBL" id="JACIFU010000002">
    <property type="protein sequence ID" value="MBB4174396.1"/>
    <property type="molecule type" value="Genomic_DNA"/>
</dbReference>
<name>A0A7W6MAD6_9RHOB</name>
<dbReference type="InterPro" id="IPR003168">
    <property type="entry name" value="Nitrile_hydratase_bsu"/>
</dbReference>
<dbReference type="InterPro" id="IPR042262">
    <property type="entry name" value="CN_hydtase_beta_C"/>
</dbReference>
<dbReference type="Pfam" id="PF02211">
    <property type="entry name" value="NHase_beta_C"/>
    <property type="match status" value="1"/>
</dbReference>
<dbReference type="Gene3D" id="2.30.30.50">
    <property type="match status" value="1"/>
</dbReference>
<evidence type="ECO:0000256" key="5">
    <source>
        <dbReference type="PIRNR" id="PIRNR001427"/>
    </source>
</evidence>
<dbReference type="AlphaFoldDB" id="A0A7W6MAD6"/>
<evidence type="ECO:0000256" key="4">
    <source>
        <dbReference type="ARBA" id="ARBA00044877"/>
    </source>
</evidence>
<dbReference type="SUPFAM" id="SSF50090">
    <property type="entry name" value="Electron transport accessory proteins"/>
    <property type="match status" value="1"/>
</dbReference>
<dbReference type="Gene3D" id="1.10.472.20">
    <property type="entry name" value="Nitrile hydratase, beta subunit"/>
    <property type="match status" value="1"/>
</dbReference>
<dbReference type="EC" id="4.2.1.84" evidence="5"/>
<evidence type="ECO:0000259" key="6">
    <source>
        <dbReference type="Pfam" id="PF02211"/>
    </source>
</evidence>
<dbReference type="InterPro" id="IPR049054">
    <property type="entry name" value="CN_hydtase_beta-like_N"/>
</dbReference>
<evidence type="ECO:0000256" key="2">
    <source>
        <dbReference type="ARBA" id="ARBA00009098"/>
    </source>
</evidence>
<dbReference type="GO" id="GO:0018822">
    <property type="term" value="F:nitrile hydratase activity"/>
    <property type="evidence" value="ECO:0007669"/>
    <property type="project" value="UniProtKB-EC"/>
</dbReference>
<proteinExistence type="inferred from homology"/>
<dbReference type="GO" id="GO:0046914">
    <property type="term" value="F:transition metal ion binding"/>
    <property type="evidence" value="ECO:0007669"/>
    <property type="project" value="InterPro"/>
</dbReference>
<comment type="similarity">
    <text evidence="2 5">Belongs to the nitrile hydratase subunit beta family.</text>
</comment>
<dbReference type="PIRSF" id="PIRSF001427">
    <property type="entry name" value="NHase_beta"/>
    <property type="match status" value="1"/>
</dbReference>
<comment type="caution">
    <text evidence="8">The sequence shown here is derived from an EMBL/GenBank/DDBJ whole genome shotgun (WGS) entry which is preliminary data.</text>
</comment>
<gene>
    <name evidence="8" type="ORF">GGR93_002169</name>
</gene>
<feature type="domain" description="Nitrile hydratase beta subunit-like N-terminal" evidence="7">
    <location>
        <begin position="1"/>
        <end position="98"/>
    </location>
</feature>
<evidence type="ECO:0000313" key="8">
    <source>
        <dbReference type="EMBL" id="MBB4174396.1"/>
    </source>
</evidence>
<dbReference type="Proteomes" id="UP000565745">
    <property type="component" value="Unassembled WGS sequence"/>
</dbReference>
<dbReference type="OrthoDB" id="3478924at2"/>
<comment type="catalytic activity">
    <reaction evidence="4 5">
        <text>an aliphatic primary amide = an aliphatic nitrile + H2O</text>
        <dbReference type="Rhea" id="RHEA:12673"/>
        <dbReference type="ChEBI" id="CHEBI:15377"/>
        <dbReference type="ChEBI" id="CHEBI:65285"/>
        <dbReference type="ChEBI" id="CHEBI:80291"/>
        <dbReference type="EC" id="4.2.1.84"/>
    </reaction>
</comment>
<organism evidence="8 9">
    <name type="scientific">Sulfitobacter noctilucicola</name>
    <dbReference type="NCBI Taxonomy" id="1342301"/>
    <lineage>
        <taxon>Bacteria</taxon>
        <taxon>Pseudomonadati</taxon>
        <taxon>Pseudomonadota</taxon>
        <taxon>Alphaproteobacteria</taxon>
        <taxon>Rhodobacterales</taxon>
        <taxon>Roseobacteraceae</taxon>
        <taxon>Sulfitobacter</taxon>
    </lineage>
</organism>
<keyword evidence="9" id="KW-1185">Reference proteome</keyword>
<sequence length="227" mass="24830">MSRVHDMGGRFGDGAVVPEAEGVIFHADWHPRALALTLATGSFGKWNLDISRHARERLAPNDYARFTYYEKWIGGLATLLVENGVVTRDELAGRVEPSPSPIAERALKPDQVADVLAKGGPADRPSNIAPVFKTGDRVIARRFAENEKVDGGHTRLPGYAAGARGRVLRLHGSHILPDAHAHGLGEAPEPLYAVVFAASELWAHPEHPRDEVVIDMWQSYLRADNEA</sequence>
<feature type="domain" description="Nitrile hydratase beta subunit" evidence="6">
    <location>
        <begin position="121"/>
        <end position="222"/>
    </location>
</feature>
<evidence type="ECO:0000313" key="9">
    <source>
        <dbReference type="Proteomes" id="UP000565745"/>
    </source>
</evidence>
<evidence type="ECO:0000256" key="3">
    <source>
        <dbReference type="ARBA" id="ARBA00023239"/>
    </source>
</evidence>
<dbReference type="NCBIfam" id="TIGR03888">
    <property type="entry name" value="nitrile_beta"/>
    <property type="match status" value="1"/>
</dbReference>
<evidence type="ECO:0000259" key="7">
    <source>
        <dbReference type="Pfam" id="PF21006"/>
    </source>
</evidence>